<reference evidence="9" key="2">
    <citation type="submission" date="2020-09" db="EMBL/GenBank/DDBJ databases">
        <authorList>
            <person name="Sun Q."/>
            <person name="Zhou Y."/>
        </authorList>
    </citation>
    <scope>NUCLEOTIDE SEQUENCE</scope>
    <source>
        <strain evidence="9">CGMCC 1.15178</strain>
    </source>
</reference>
<evidence type="ECO:0000256" key="1">
    <source>
        <dbReference type="ARBA" id="ARBA00004651"/>
    </source>
</evidence>
<dbReference type="Proteomes" id="UP000612456">
    <property type="component" value="Unassembled WGS sequence"/>
</dbReference>
<dbReference type="GO" id="GO:0022857">
    <property type="term" value="F:transmembrane transporter activity"/>
    <property type="evidence" value="ECO:0007669"/>
    <property type="project" value="InterPro"/>
</dbReference>
<comment type="subcellular location">
    <subcellularLocation>
        <location evidence="1">Cell membrane</location>
        <topology evidence="1">Multi-pass membrane protein</topology>
    </subcellularLocation>
</comment>
<dbReference type="InterPro" id="IPR036259">
    <property type="entry name" value="MFS_trans_sf"/>
</dbReference>
<feature type="transmembrane region" description="Helical" evidence="7">
    <location>
        <begin position="130"/>
        <end position="151"/>
    </location>
</feature>
<dbReference type="SUPFAM" id="SSF103473">
    <property type="entry name" value="MFS general substrate transporter"/>
    <property type="match status" value="1"/>
</dbReference>
<keyword evidence="10" id="KW-1185">Reference proteome</keyword>
<dbReference type="RefSeq" id="WP_188994969.1">
    <property type="nucleotide sequence ID" value="NZ_BMHP01000003.1"/>
</dbReference>
<keyword evidence="5 7" id="KW-1133">Transmembrane helix</keyword>
<reference evidence="9" key="1">
    <citation type="journal article" date="2014" name="Int. J. Syst. Evol. Microbiol.">
        <title>Complete genome sequence of Corynebacterium casei LMG S-19264T (=DSM 44701T), isolated from a smear-ripened cheese.</title>
        <authorList>
            <consortium name="US DOE Joint Genome Institute (JGI-PGF)"/>
            <person name="Walter F."/>
            <person name="Albersmeier A."/>
            <person name="Kalinowski J."/>
            <person name="Ruckert C."/>
        </authorList>
    </citation>
    <scope>NUCLEOTIDE SEQUENCE</scope>
    <source>
        <strain evidence="9">CGMCC 1.15178</strain>
    </source>
</reference>
<dbReference type="Pfam" id="PF07690">
    <property type="entry name" value="MFS_1"/>
    <property type="match status" value="1"/>
</dbReference>
<keyword evidence="4 7" id="KW-0812">Transmembrane</keyword>
<comment type="caution">
    <text evidence="9">The sequence shown here is derived from an EMBL/GenBank/DDBJ whole genome shotgun (WGS) entry which is preliminary data.</text>
</comment>
<feature type="transmembrane region" description="Helical" evidence="7">
    <location>
        <begin position="380"/>
        <end position="398"/>
    </location>
</feature>
<evidence type="ECO:0000256" key="5">
    <source>
        <dbReference type="ARBA" id="ARBA00022989"/>
    </source>
</evidence>
<dbReference type="GO" id="GO:0005886">
    <property type="term" value="C:plasma membrane"/>
    <property type="evidence" value="ECO:0007669"/>
    <property type="project" value="UniProtKB-SubCell"/>
</dbReference>
<accession>A0A917DYL5</accession>
<feature type="domain" description="Major facilitator superfamily (MFS) profile" evidence="8">
    <location>
        <begin position="5"/>
        <end position="401"/>
    </location>
</feature>
<feature type="transmembrane region" description="Helical" evidence="7">
    <location>
        <begin position="44"/>
        <end position="63"/>
    </location>
</feature>
<evidence type="ECO:0000256" key="6">
    <source>
        <dbReference type="ARBA" id="ARBA00023136"/>
    </source>
</evidence>
<feature type="transmembrane region" description="Helical" evidence="7">
    <location>
        <begin position="350"/>
        <end position="368"/>
    </location>
</feature>
<evidence type="ECO:0000256" key="2">
    <source>
        <dbReference type="ARBA" id="ARBA00008335"/>
    </source>
</evidence>
<dbReference type="PROSITE" id="PS50850">
    <property type="entry name" value="MFS"/>
    <property type="match status" value="1"/>
</dbReference>
<dbReference type="EMBL" id="BMHP01000003">
    <property type="protein sequence ID" value="GGD81181.1"/>
    <property type="molecule type" value="Genomic_DNA"/>
</dbReference>
<keyword evidence="6 7" id="KW-0472">Membrane</keyword>
<feature type="transmembrane region" description="Helical" evidence="7">
    <location>
        <begin position="225"/>
        <end position="248"/>
    </location>
</feature>
<dbReference type="AlphaFoldDB" id="A0A917DYL5"/>
<feature type="transmembrane region" description="Helical" evidence="7">
    <location>
        <begin position="292"/>
        <end position="310"/>
    </location>
</feature>
<sequence length="401" mass="43199">MKTRMIWLGCFSYLLIGFATVVFGSLLSELLDIYGRSYGDGGQLIFAQFAGFLAGVLLVPFGLRLLGYRGILTVSFALLLLAHALLYLKPQWSILFIPLVINGFGFGTAQTAVGTLLLESMSDRKAVIMSRLEVSFGIGALVMPILSGLFISNQFLFGSFAIIAALALIMALIWGMQSFRLAGYKDPAAAAPSEMADVVDSSPEEAFVDESPQVAATVRTVKRSLLLFLLGFVFIYVGLETSVINFLPSLFAERLGLTNANAALSVSFFWVSMIAGRLLSGYIAERAGYAPFLLISTIGALLALCGLALFPDKITAYVFVLVLGLFLSGIFAIAIVYANRLFANTTRQTTSILIASGGIGGAVLPLLVGWSMDYFQPAHTLWMLAGGALCMLLFLVRLRIH</sequence>
<proteinExistence type="inferred from homology"/>
<evidence type="ECO:0000256" key="3">
    <source>
        <dbReference type="ARBA" id="ARBA00022448"/>
    </source>
</evidence>
<dbReference type="PANTHER" id="PTHR23514:SF3">
    <property type="entry name" value="BYPASS OF STOP CODON PROTEIN 6"/>
    <property type="match status" value="1"/>
</dbReference>
<evidence type="ECO:0000313" key="10">
    <source>
        <dbReference type="Proteomes" id="UP000612456"/>
    </source>
</evidence>
<evidence type="ECO:0000256" key="4">
    <source>
        <dbReference type="ARBA" id="ARBA00022692"/>
    </source>
</evidence>
<protein>
    <submittedName>
        <fullName evidence="9">Glucose/mannose transporter GlcP</fullName>
    </submittedName>
</protein>
<comment type="similarity">
    <text evidence="2">Belongs to the major facilitator superfamily.</text>
</comment>
<dbReference type="Gene3D" id="1.20.1250.20">
    <property type="entry name" value="MFS general substrate transporter like domains"/>
    <property type="match status" value="2"/>
</dbReference>
<keyword evidence="3" id="KW-0813">Transport</keyword>
<evidence type="ECO:0000259" key="8">
    <source>
        <dbReference type="PROSITE" id="PS50850"/>
    </source>
</evidence>
<dbReference type="InterPro" id="IPR051788">
    <property type="entry name" value="MFS_Transporter"/>
</dbReference>
<feature type="transmembrane region" description="Helical" evidence="7">
    <location>
        <begin position="94"/>
        <end position="118"/>
    </location>
</feature>
<evidence type="ECO:0000313" key="9">
    <source>
        <dbReference type="EMBL" id="GGD81181.1"/>
    </source>
</evidence>
<organism evidence="9 10">
    <name type="scientific">Paenibacillus nasutitermitis</name>
    <dbReference type="NCBI Taxonomy" id="1652958"/>
    <lineage>
        <taxon>Bacteria</taxon>
        <taxon>Bacillati</taxon>
        <taxon>Bacillota</taxon>
        <taxon>Bacilli</taxon>
        <taxon>Bacillales</taxon>
        <taxon>Paenibacillaceae</taxon>
        <taxon>Paenibacillus</taxon>
    </lineage>
</organism>
<feature type="transmembrane region" description="Helical" evidence="7">
    <location>
        <begin position="260"/>
        <end position="280"/>
    </location>
</feature>
<dbReference type="InterPro" id="IPR020846">
    <property type="entry name" value="MFS_dom"/>
</dbReference>
<feature type="transmembrane region" description="Helical" evidence="7">
    <location>
        <begin position="70"/>
        <end position="88"/>
    </location>
</feature>
<feature type="transmembrane region" description="Helical" evidence="7">
    <location>
        <begin position="157"/>
        <end position="175"/>
    </location>
</feature>
<evidence type="ECO:0000256" key="7">
    <source>
        <dbReference type="SAM" id="Phobius"/>
    </source>
</evidence>
<gene>
    <name evidence="9" type="primary">glcP</name>
    <name evidence="9" type="ORF">GCM10010911_44140</name>
</gene>
<name>A0A917DYL5_9BACL</name>
<feature type="transmembrane region" description="Helical" evidence="7">
    <location>
        <begin position="316"/>
        <end position="338"/>
    </location>
</feature>
<dbReference type="InterPro" id="IPR011701">
    <property type="entry name" value="MFS"/>
</dbReference>
<dbReference type="PANTHER" id="PTHR23514">
    <property type="entry name" value="BYPASS OF STOP CODON PROTEIN 6"/>
    <property type="match status" value="1"/>
</dbReference>